<dbReference type="Proteomes" id="UP001430953">
    <property type="component" value="Unassembled WGS sequence"/>
</dbReference>
<comment type="subcellular location">
    <subcellularLocation>
        <location evidence="1">Cell membrane</location>
        <topology evidence="1">Multi-pass membrane protein</topology>
    </subcellularLocation>
</comment>
<proteinExistence type="predicted"/>
<evidence type="ECO:0000256" key="1">
    <source>
        <dbReference type="ARBA" id="ARBA00004651"/>
    </source>
</evidence>
<sequence>MTSILLNKRATEHAESFKLLSVRLQLHLELCRIARYINDFFGMQMTLQMLSYFVALISMFIFQYNAIVYLKLIFENDTALKIFLATNMWFIIYLIQVLLLNYICESVNTKFFSFYCFTVARLFTASYPTVTYIFKIKMIILLMNNMFSFRS</sequence>
<protein>
    <submittedName>
        <fullName evidence="7">Uncharacterized protein</fullName>
    </submittedName>
</protein>
<evidence type="ECO:0000256" key="2">
    <source>
        <dbReference type="ARBA" id="ARBA00022475"/>
    </source>
</evidence>
<evidence type="ECO:0000256" key="5">
    <source>
        <dbReference type="ARBA" id="ARBA00023136"/>
    </source>
</evidence>
<feature type="transmembrane region" description="Helical" evidence="6">
    <location>
        <begin position="112"/>
        <end position="134"/>
    </location>
</feature>
<dbReference type="Pfam" id="PF08395">
    <property type="entry name" value="7tm_7"/>
    <property type="match status" value="1"/>
</dbReference>
<evidence type="ECO:0000256" key="6">
    <source>
        <dbReference type="SAM" id="Phobius"/>
    </source>
</evidence>
<feature type="transmembrane region" description="Helical" evidence="6">
    <location>
        <begin position="49"/>
        <end position="70"/>
    </location>
</feature>
<dbReference type="AlphaFoldDB" id="A0AAW2FNG2"/>
<evidence type="ECO:0000313" key="8">
    <source>
        <dbReference type="Proteomes" id="UP001430953"/>
    </source>
</evidence>
<name>A0AAW2FNG2_9HYME</name>
<keyword evidence="8" id="KW-1185">Reference proteome</keyword>
<dbReference type="InterPro" id="IPR013604">
    <property type="entry name" value="7TM_chemorcpt"/>
</dbReference>
<evidence type="ECO:0000313" key="7">
    <source>
        <dbReference type="EMBL" id="KAL0115672.1"/>
    </source>
</evidence>
<feature type="transmembrane region" description="Helical" evidence="6">
    <location>
        <begin position="82"/>
        <end position="100"/>
    </location>
</feature>
<dbReference type="GO" id="GO:0005886">
    <property type="term" value="C:plasma membrane"/>
    <property type="evidence" value="ECO:0007669"/>
    <property type="project" value="UniProtKB-SubCell"/>
</dbReference>
<keyword evidence="5 6" id="KW-0472">Membrane</keyword>
<dbReference type="EMBL" id="JADYXP020000010">
    <property type="protein sequence ID" value="KAL0115672.1"/>
    <property type="molecule type" value="Genomic_DNA"/>
</dbReference>
<evidence type="ECO:0000256" key="3">
    <source>
        <dbReference type="ARBA" id="ARBA00022692"/>
    </source>
</evidence>
<accession>A0AAW2FNG2</accession>
<organism evidence="7 8">
    <name type="scientific">Cardiocondyla obscurior</name>
    <dbReference type="NCBI Taxonomy" id="286306"/>
    <lineage>
        <taxon>Eukaryota</taxon>
        <taxon>Metazoa</taxon>
        <taxon>Ecdysozoa</taxon>
        <taxon>Arthropoda</taxon>
        <taxon>Hexapoda</taxon>
        <taxon>Insecta</taxon>
        <taxon>Pterygota</taxon>
        <taxon>Neoptera</taxon>
        <taxon>Endopterygota</taxon>
        <taxon>Hymenoptera</taxon>
        <taxon>Apocrita</taxon>
        <taxon>Aculeata</taxon>
        <taxon>Formicoidea</taxon>
        <taxon>Formicidae</taxon>
        <taxon>Myrmicinae</taxon>
        <taxon>Cardiocondyla</taxon>
    </lineage>
</organism>
<keyword evidence="4 6" id="KW-1133">Transmembrane helix</keyword>
<keyword evidence="2" id="KW-1003">Cell membrane</keyword>
<comment type="caution">
    <text evidence="7">The sequence shown here is derived from an EMBL/GenBank/DDBJ whole genome shotgun (WGS) entry which is preliminary data.</text>
</comment>
<reference evidence="7 8" key="1">
    <citation type="submission" date="2023-03" db="EMBL/GenBank/DDBJ databases">
        <title>High recombination rates correlate with genetic variation in Cardiocondyla obscurior ants.</title>
        <authorList>
            <person name="Errbii M."/>
        </authorList>
    </citation>
    <scope>NUCLEOTIDE SEQUENCE [LARGE SCALE GENOMIC DNA]</scope>
    <source>
        <strain evidence="7">Alpha-2009</strain>
        <tissue evidence="7">Whole body</tissue>
    </source>
</reference>
<keyword evidence="3 6" id="KW-0812">Transmembrane</keyword>
<dbReference type="GO" id="GO:0050909">
    <property type="term" value="P:sensory perception of taste"/>
    <property type="evidence" value="ECO:0007669"/>
    <property type="project" value="InterPro"/>
</dbReference>
<gene>
    <name evidence="7" type="ORF">PUN28_010891</name>
</gene>
<evidence type="ECO:0000256" key="4">
    <source>
        <dbReference type="ARBA" id="ARBA00022989"/>
    </source>
</evidence>